<evidence type="ECO:0000313" key="18">
    <source>
        <dbReference type="Proteomes" id="UP001605036"/>
    </source>
</evidence>
<dbReference type="PANTHER" id="PTHR48007">
    <property type="entry name" value="LEUCINE-RICH REPEAT RECEPTOR-LIKE PROTEIN KINASE PXC1"/>
    <property type="match status" value="1"/>
</dbReference>
<keyword evidence="3" id="KW-0597">Phosphoprotein</keyword>
<keyword evidence="11 15" id="KW-0472">Membrane</keyword>
<dbReference type="InterPro" id="IPR032675">
    <property type="entry name" value="LRR_dom_sf"/>
</dbReference>
<comment type="subcellular location">
    <subcellularLocation>
        <location evidence="1">Membrane</location>
        <topology evidence="1">Single-pass type I membrane protein</topology>
    </subcellularLocation>
</comment>
<feature type="transmembrane region" description="Helical" evidence="15">
    <location>
        <begin position="340"/>
        <end position="363"/>
    </location>
</feature>
<comment type="caution">
    <text evidence="17">The sequence shown here is derived from an EMBL/GenBank/DDBJ whole genome shotgun (WGS) entry which is preliminary data.</text>
</comment>
<dbReference type="Pfam" id="PF00560">
    <property type="entry name" value="LRR_1"/>
    <property type="match status" value="7"/>
</dbReference>
<evidence type="ECO:0000256" key="4">
    <source>
        <dbReference type="ARBA" id="ARBA00022614"/>
    </source>
</evidence>
<dbReference type="SUPFAM" id="SSF56112">
    <property type="entry name" value="Protein kinase-like (PK-like)"/>
    <property type="match status" value="1"/>
</dbReference>
<feature type="compositionally biased region" description="Polar residues" evidence="14">
    <location>
        <begin position="276"/>
        <end position="294"/>
    </location>
</feature>
<dbReference type="InterPro" id="IPR011009">
    <property type="entry name" value="Kinase-like_dom_sf"/>
</dbReference>
<evidence type="ECO:0000256" key="13">
    <source>
        <dbReference type="ARBA" id="ARBA00023180"/>
    </source>
</evidence>
<evidence type="ECO:0000256" key="7">
    <source>
        <dbReference type="ARBA" id="ARBA00022737"/>
    </source>
</evidence>
<sequence length="765" mass="82944">MGSQGRQYYQKLKQNHDQDKRSRKLVSNFSLVLLALSTSFCGASGVNSEGLVLLAFKRTVLDDPTQALQNWNSGDTTPCSWSGIRCNADQRVEQVSLARLRLVGTLNGDLGNLKKLQQLNLHDNQFFGPIPSGLFDLPELKSFYLFNNNLSGILPQNINKLISLQHLDISGNAFVGGIPSRISSCRDLQSLSMSGNAISGPIPEGLGDGLRGLRSLDLSSNQLDGEIPADFGNLISLQGPLNLSNNHFTGAIPSSLGNLPTTASLDLSNNNLTGSIPSDGTLRDQSPSAFQNNPGLCGPPLATTCTSSPPPSSALSPPTTPPSSPPREMVTRKVRLSSKAVIAIVIGDSVGIVVIVLVFIYFVRRRPEGKKSQKGSDDSWVHSSSECSPVNYQTWGYRLRGCCPVSKEGSSEASERVVDGELVRLDEGVRFNLDELLRASACMLGKNGVGMVVYKALLEEGIEMAVRRLGEGGTNSKKEFEREVQLIGSIRHPNIVSLRAYYWAVDEKLLIHDFVPNGSLASALHGEADAPARSPLKWKERLRIARGAAQGLAHIHAHKLVHNDIKSSNILLESNLDARISDLGLTRLQILARGSVSSSAKTSATESLSSGSVATIISGVLQGGIGRRPPPAPVKEEVITRSRSSYYPPEAAQTKQKPTEKWDVYSFGVLLMELLTGRSPAMHLSSTEMDLPSWVRNIVEDGKPISEILDPRLRRKLSKFGGEYMEALQIALICTEPSPEERPTMRLVSHSLGQLGRRLEICVSE</sequence>
<dbReference type="InterPro" id="IPR001245">
    <property type="entry name" value="Ser-Thr/Tyr_kinase_cat_dom"/>
</dbReference>
<keyword evidence="9" id="KW-0067">ATP-binding</keyword>
<evidence type="ECO:0000256" key="1">
    <source>
        <dbReference type="ARBA" id="ARBA00004479"/>
    </source>
</evidence>
<evidence type="ECO:0000256" key="5">
    <source>
        <dbReference type="ARBA" id="ARBA00022692"/>
    </source>
</evidence>
<evidence type="ECO:0000256" key="6">
    <source>
        <dbReference type="ARBA" id="ARBA00022729"/>
    </source>
</evidence>
<evidence type="ECO:0000256" key="12">
    <source>
        <dbReference type="ARBA" id="ARBA00023170"/>
    </source>
</evidence>
<dbReference type="Proteomes" id="UP001605036">
    <property type="component" value="Unassembled WGS sequence"/>
</dbReference>
<keyword evidence="12" id="KW-0675">Receptor</keyword>
<gene>
    <name evidence="17" type="ORF">R1flu_022017</name>
</gene>
<dbReference type="InterPro" id="IPR001611">
    <property type="entry name" value="Leu-rich_rpt"/>
</dbReference>
<keyword evidence="4" id="KW-0433">Leucine-rich repeat</keyword>
<evidence type="ECO:0000256" key="2">
    <source>
        <dbReference type="ARBA" id="ARBA00008684"/>
    </source>
</evidence>
<evidence type="ECO:0000256" key="9">
    <source>
        <dbReference type="ARBA" id="ARBA00022840"/>
    </source>
</evidence>
<dbReference type="Pfam" id="PF08263">
    <property type="entry name" value="LRRNT_2"/>
    <property type="match status" value="1"/>
</dbReference>
<keyword evidence="5 15" id="KW-0812">Transmembrane</keyword>
<keyword evidence="18" id="KW-1185">Reference proteome</keyword>
<evidence type="ECO:0000256" key="11">
    <source>
        <dbReference type="ARBA" id="ARBA00023136"/>
    </source>
</evidence>
<dbReference type="AlphaFoldDB" id="A0ABD1ZTY5"/>
<feature type="domain" description="Protein kinase" evidence="16">
    <location>
        <begin position="438"/>
        <end position="753"/>
    </location>
</feature>
<dbReference type="FunFam" id="3.80.10.10:FF:000722">
    <property type="entry name" value="Leucine-rich repeat receptor-like protein kinase"/>
    <property type="match status" value="1"/>
</dbReference>
<dbReference type="PROSITE" id="PS00108">
    <property type="entry name" value="PROTEIN_KINASE_ST"/>
    <property type="match status" value="1"/>
</dbReference>
<dbReference type="InterPro" id="IPR013210">
    <property type="entry name" value="LRR_N_plant-typ"/>
</dbReference>
<name>A0ABD1ZTY5_9MARC</name>
<dbReference type="InterPro" id="IPR003591">
    <property type="entry name" value="Leu-rich_rpt_typical-subtyp"/>
</dbReference>
<proteinExistence type="inferred from homology"/>
<keyword evidence="7" id="KW-0677">Repeat</keyword>
<reference evidence="17 18" key="1">
    <citation type="submission" date="2024-09" db="EMBL/GenBank/DDBJ databases">
        <title>Chromosome-scale assembly of Riccia fluitans.</title>
        <authorList>
            <person name="Paukszto L."/>
            <person name="Sawicki J."/>
            <person name="Karawczyk K."/>
            <person name="Piernik-Szablinska J."/>
            <person name="Szczecinska M."/>
            <person name="Mazdziarz M."/>
        </authorList>
    </citation>
    <scope>NUCLEOTIDE SEQUENCE [LARGE SCALE GENOMIC DNA]</scope>
    <source>
        <strain evidence="17">Rf_01</strain>
        <tissue evidence="17">Aerial parts of the thallus</tissue>
    </source>
</reference>
<evidence type="ECO:0000256" key="14">
    <source>
        <dbReference type="SAM" id="MobiDB-lite"/>
    </source>
</evidence>
<accession>A0ABD1ZTY5</accession>
<dbReference type="InterPro" id="IPR008271">
    <property type="entry name" value="Ser/Thr_kinase_AS"/>
</dbReference>
<dbReference type="PROSITE" id="PS50011">
    <property type="entry name" value="PROTEIN_KINASE_DOM"/>
    <property type="match status" value="1"/>
</dbReference>
<dbReference type="InterPro" id="IPR046959">
    <property type="entry name" value="PRK1-6/SRF4-like"/>
</dbReference>
<feature type="region of interest" description="Disordered" evidence="14">
    <location>
        <begin position="276"/>
        <end position="329"/>
    </location>
</feature>
<evidence type="ECO:0000313" key="17">
    <source>
        <dbReference type="EMBL" id="KAL2653889.1"/>
    </source>
</evidence>
<evidence type="ECO:0000256" key="15">
    <source>
        <dbReference type="SAM" id="Phobius"/>
    </source>
</evidence>
<dbReference type="GO" id="GO:0005524">
    <property type="term" value="F:ATP binding"/>
    <property type="evidence" value="ECO:0007669"/>
    <property type="project" value="UniProtKB-KW"/>
</dbReference>
<protein>
    <recommendedName>
        <fullName evidence="16">Protein kinase domain-containing protein</fullName>
    </recommendedName>
</protein>
<dbReference type="InterPro" id="IPR000719">
    <property type="entry name" value="Prot_kinase_dom"/>
</dbReference>
<evidence type="ECO:0000256" key="3">
    <source>
        <dbReference type="ARBA" id="ARBA00022553"/>
    </source>
</evidence>
<dbReference type="PANTHER" id="PTHR48007:SF9">
    <property type="entry name" value="PROTEIN KINASE DOMAIN-CONTAINING PROTEIN"/>
    <property type="match status" value="1"/>
</dbReference>
<evidence type="ECO:0000259" key="16">
    <source>
        <dbReference type="PROSITE" id="PS50011"/>
    </source>
</evidence>
<comment type="similarity">
    <text evidence="2">Belongs to the protein kinase superfamily. Ser/Thr protein kinase family.</text>
</comment>
<keyword evidence="10 15" id="KW-1133">Transmembrane helix</keyword>
<dbReference type="Gene3D" id="3.30.200.20">
    <property type="entry name" value="Phosphorylase Kinase, domain 1"/>
    <property type="match status" value="1"/>
</dbReference>
<dbReference type="Gene3D" id="1.10.510.10">
    <property type="entry name" value="Transferase(Phosphotransferase) domain 1"/>
    <property type="match status" value="1"/>
</dbReference>
<evidence type="ECO:0000256" key="8">
    <source>
        <dbReference type="ARBA" id="ARBA00022741"/>
    </source>
</evidence>
<dbReference type="EMBL" id="JBHFFA010000001">
    <property type="protein sequence ID" value="KAL2653889.1"/>
    <property type="molecule type" value="Genomic_DNA"/>
</dbReference>
<feature type="compositionally biased region" description="Pro residues" evidence="14">
    <location>
        <begin position="308"/>
        <end position="325"/>
    </location>
</feature>
<keyword evidence="13" id="KW-0325">Glycoprotein</keyword>
<evidence type="ECO:0000256" key="10">
    <source>
        <dbReference type="ARBA" id="ARBA00022989"/>
    </source>
</evidence>
<dbReference type="Pfam" id="PF07714">
    <property type="entry name" value="PK_Tyr_Ser-Thr"/>
    <property type="match status" value="2"/>
</dbReference>
<dbReference type="SUPFAM" id="SSF52058">
    <property type="entry name" value="L domain-like"/>
    <property type="match status" value="1"/>
</dbReference>
<dbReference type="GO" id="GO:0016020">
    <property type="term" value="C:membrane"/>
    <property type="evidence" value="ECO:0007669"/>
    <property type="project" value="UniProtKB-SubCell"/>
</dbReference>
<dbReference type="Gene3D" id="3.80.10.10">
    <property type="entry name" value="Ribonuclease Inhibitor"/>
    <property type="match status" value="2"/>
</dbReference>
<organism evidence="17 18">
    <name type="scientific">Riccia fluitans</name>
    <dbReference type="NCBI Taxonomy" id="41844"/>
    <lineage>
        <taxon>Eukaryota</taxon>
        <taxon>Viridiplantae</taxon>
        <taxon>Streptophyta</taxon>
        <taxon>Embryophyta</taxon>
        <taxon>Marchantiophyta</taxon>
        <taxon>Marchantiopsida</taxon>
        <taxon>Marchantiidae</taxon>
        <taxon>Marchantiales</taxon>
        <taxon>Ricciaceae</taxon>
        <taxon>Riccia</taxon>
    </lineage>
</organism>
<dbReference type="SMART" id="SM00220">
    <property type="entry name" value="S_TKc"/>
    <property type="match status" value="1"/>
</dbReference>
<keyword evidence="8" id="KW-0547">Nucleotide-binding</keyword>
<dbReference type="SMART" id="SM00369">
    <property type="entry name" value="LRR_TYP"/>
    <property type="match status" value="3"/>
</dbReference>
<keyword evidence="6" id="KW-0732">Signal</keyword>
<dbReference type="FunFam" id="3.80.10.10:FF:000101">
    <property type="entry name" value="LRR receptor-like serine/threonine-protein kinase ERECTA"/>
    <property type="match status" value="1"/>
</dbReference>